<dbReference type="InterPro" id="IPR012334">
    <property type="entry name" value="Pectin_lyas_fold"/>
</dbReference>
<accession>A0A8J3FEY0</accession>
<evidence type="ECO:0000259" key="4">
    <source>
        <dbReference type="Pfam" id="PF05048"/>
    </source>
</evidence>
<dbReference type="Pfam" id="PF05048">
    <property type="entry name" value="NosD"/>
    <property type="match status" value="1"/>
</dbReference>
<dbReference type="SUPFAM" id="SSF51126">
    <property type="entry name" value="Pectin lyase-like"/>
    <property type="match status" value="1"/>
</dbReference>
<reference evidence="5" key="1">
    <citation type="journal article" date="2014" name="Int. J. Syst. Evol. Microbiol.">
        <title>Complete genome sequence of Corynebacterium casei LMG S-19264T (=DSM 44701T), isolated from a smear-ripened cheese.</title>
        <authorList>
            <consortium name="US DOE Joint Genome Institute (JGI-PGF)"/>
            <person name="Walter F."/>
            <person name="Albersmeier A."/>
            <person name="Kalinowski J."/>
            <person name="Ruckert C."/>
        </authorList>
    </citation>
    <scope>NUCLEOTIDE SEQUENCE</scope>
    <source>
        <strain evidence="5">JCM 3091</strain>
    </source>
</reference>
<keyword evidence="2" id="KW-1133">Transmembrane helix</keyword>
<feature type="signal peptide" evidence="3">
    <location>
        <begin position="1"/>
        <end position="33"/>
    </location>
</feature>
<gene>
    <name evidence="5" type="ORF">GCM10010124_07980</name>
</gene>
<dbReference type="EMBL" id="BMQC01000002">
    <property type="protein sequence ID" value="GGK17814.1"/>
    <property type="molecule type" value="Genomic_DNA"/>
</dbReference>
<feature type="region of interest" description="Disordered" evidence="1">
    <location>
        <begin position="29"/>
        <end position="130"/>
    </location>
</feature>
<evidence type="ECO:0000256" key="3">
    <source>
        <dbReference type="SAM" id="SignalP"/>
    </source>
</evidence>
<feature type="region of interest" description="Disordered" evidence="1">
    <location>
        <begin position="562"/>
        <end position="583"/>
    </location>
</feature>
<keyword evidence="2" id="KW-0472">Membrane</keyword>
<dbReference type="InterPro" id="IPR011050">
    <property type="entry name" value="Pectin_lyase_fold/virulence"/>
</dbReference>
<dbReference type="AlphaFoldDB" id="A0A8J3FEY0"/>
<feature type="compositionally biased region" description="Low complexity" evidence="1">
    <location>
        <begin position="57"/>
        <end position="77"/>
    </location>
</feature>
<evidence type="ECO:0000256" key="2">
    <source>
        <dbReference type="SAM" id="Phobius"/>
    </source>
</evidence>
<dbReference type="InterPro" id="IPR007742">
    <property type="entry name" value="NosD_dom"/>
</dbReference>
<keyword evidence="2" id="KW-0812">Transmembrane</keyword>
<dbReference type="InterPro" id="IPR006626">
    <property type="entry name" value="PbH1"/>
</dbReference>
<name>A0A8J3FEY0_9ACTN</name>
<comment type="caution">
    <text evidence="5">The sequence shown here is derived from an EMBL/GenBank/DDBJ whole genome shotgun (WGS) entry which is preliminary data.</text>
</comment>
<evidence type="ECO:0000313" key="5">
    <source>
        <dbReference type="EMBL" id="GGK17814.1"/>
    </source>
</evidence>
<feature type="domain" description="Periplasmic copper-binding protein NosD beta helix" evidence="4">
    <location>
        <begin position="424"/>
        <end position="549"/>
    </location>
</feature>
<keyword evidence="6" id="KW-1185">Reference proteome</keyword>
<dbReference type="InterPro" id="IPR006311">
    <property type="entry name" value="TAT_signal"/>
</dbReference>
<dbReference type="Proteomes" id="UP000662200">
    <property type="component" value="Unassembled WGS sequence"/>
</dbReference>
<dbReference type="SMART" id="SM00710">
    <property type="entry name" value="PbH1"/>
    <property type="match status" value="8"/>
</dbReference>
<evidence type="ECO:0000313" key="6">
    <source>
        <dbReference type="Proteomes" id="UP000662200"/>
    </source>
</evidence>
<feature type="region of interest" description="Disordered" evidence="1">
    <location>
        <begin position="612"/>
        <end position="642"/>
    </location>
</feature>
<dbReference type="RefSeq" id="WP_189112798.1">
    <property type="nucleotide sequence ID" value="NZ_BMQC01000002.1"/>
</dbReference>
<proteinExistence type="predicted"/>
<sequence length="642" mass="63043">MSALRSRPRRAARRGVLLAAALLGAALAGPAAAAPAGAAPPAAARPTPAPGPGSVRPVAAPATPAPTANAPATAPAADVPPGPATSAPADVPPAPATSAPADGTVVSGPSTAGRPAPVSTAAPAPVPAADPAQARQAAAVAAEERWLAQLRAQVSTLAGAATAPYTTVVAGRDVLVLVPRAAPYTLADLRRSAPPVLAAADTRAYLLSASLLVPAGATLDVADPGGLTLRLASGPDGYTGLYVLGGRLTVTGAPGAPVTVTSWDRRAAAPDGATADGRAHLRVVGGTAQFTYAAFLRLGFGAGPTGGVSVTGAPPTRGAAPYTALVRSAKFAGNAVGLHLADTAGVVVAHTALAGNLTDGLVFAGAVRDARVTQAVARGNRGSGFVSAAAARGVALVMCRAEDNRQDGFVVGADPAAAAATAVVAGTDGTAITGGVARNNAHHGMVVDGAADLTLRSNWVVGGDMGIVLRRAAHVTVANNQVRETRRHGVAVLAGTGASVVDNVIADVGNGVYVRDAVAVVQGNTVTKAHRHGISFVGSAAGSTASENLLATTGPSALDTAQADGGVDVGENRTLQRRPGPSGWAAAARYATPTTILWTLLLLLAAGTGLAGRRRPRVAGRAPYGPGPTPHPAPEPDRRAGP</sequence>
<reference evidence="5" key="2">
    <citation type="submission" date="2020-09" db="EMBL/GenBank/DDBJ databases">
        <authorList>
            <person name="Sun Q."/>
            <person name="Ohkuma M."/>
        </authorList>
    </citation>
    <scope>NUCLEOTIDE SEQUENCE</scope>
    <source>
        <strain evidence="5">JCM 3091</strain>
    </source>
</reference>
<dbReference type="PROSITE" id="PS51318">
    <property type="entry name" value="TAT"/>
    <property type="match status" value="1"/>
</dbReference>
<organism evidence="5 6">
    <name type="scientific">Pilimelia terevasa</name>
    <dbReference type="NCBI Taxonomy" id="53372"/>
    <lineage>
        <taxon>Bacteria</taxon>
        <taxon>Bacillati</taxon>
        <taxon>Actinomycetota</taxon>
        <taxon>Actinomycetes</taxon>
        <taxon>Micromonosporales</taxon>
        <taxon>Micromonosporaceae</taxon>
        <taxon>Pilimelia</taxon>
    </lineage>
</organism>
<evidence type="ECO:0000256" key="1">
    <source>
        <dbReference type="SAM" id="MobiDB-lite"/>
    </source>
</evidence>
<feature type="chain" id="PRO_5035244960" description="Periplasmic copper-binding protein NosD beta helix domain-containing protein" evidence="3">
    <location>
        <begin position="34"/>
        <end position="642"/>
    </location>
</feature>
<feature type="compositionally biased region" description="Low complexity" evidence="1">
    <location>
        <begin position="29"/>
        <end position="46"/>
    </location>
</feature>
<dbReference type="Gene3D" id="2.160.20.10">
    <property type="entry name" value="Single-stranded right-handed beta-helix, Pectin lyase-like"/>
    <property type="match status" value="2"/>
</dbReference>
<feature type="transmembrane region" description="Helical" evidence="2">
    <location>
        <begin position="595"/>
        <end position="612"/>
    </location>
</feature>
<protein>
    <recommendedName>
        <fullName evidence="4">Periplasmic copper-binding protein NosD beta helix domain-containing protein</fullName>
    </recommendedName>
</protein>
<keyword evidence="3" id="KW-0732">Signal</keyword>
<feature type="compositionally biased region" description="Low complexity" evidence="1">
    <location>
        <begin position="115"/>
        <end position="130"/>
    </location>
</feature>